<keyword evidence="4" id="KW-1185">Reference proteome</keyword>
<comment type="caution">
    <text evidence="3">The sequence shown here is derived from an EMBL/GenBank/DDBJ whole genome shotgun (WGS) entry which is preliminary data.</text>
</comment>
<dbReference type="GO" id="GO:0016757">
    <property type="term" value="F:glycosyltransferase activity"/>
    <property type="evidence" value="ECO:0007669"/>
    <property type="project" value="UniProtKB-ARBA"/>
</dbReference>
<evidence type="ECO:0000313" key="4">
    <source>
        <dbReference type="Proteomes" id="UP000010121"/>
    </source>
</evidence>
<reference evidence="3 4" key="1">
    <citation type="submission" date="2009-08" db="EMBL/GenBank/DDBJ databases">
        <title>The draft genome of Rhodobacter sp. SW2.</title>
        <authorList>
            <consortium name="US DOE Joint Genome Institute (JGI-PGF)"/>
            <person name="Lucas S."/>
            <person name="Copeland A."/>
            <person name="Lapidus A."/>
            <person name="Glavina del Rio T."/>
            <person name="Tice H."/>
            <person name="Bruce D."/>
            <person name="Goodwin L."/>
            <person name="Pitluck S."/>
            <person name="Larimer F."/>
            <person name="Land M.L."/>
            <person name="Hauser L."/>
            <person name="Emerson D."/>
        </authorList>
    </citation>
    <scope>NUCLEOTIDE SEQUENCE [LARGE SCALE GENOMIC DNA]</scope>
    <source>
        <strain evidence="3 4">SW2</strain>
    </source>
</reference>
<keyword evidence="1" id="KW-0812">Transmembrane</keyword>
<dbReference type="AlphaFoldDB" id="C8RWV9"/>
<keyword evidence="3" id="KW-0808">Transferase</keyword>
<dbReference type="Pfam" id="PF13579">
    <property type="entry name" value="Glyco_trans_4_4"/>
    <property type="match status" value="1"/>
</dbReference>
<keyword evidence="1" id="KW-1133">Transmembrane helix</keyword>
<organism evidence="3 4">
    <name type="scientific">Rhodobacter ferrooxidans</name>
    <dbReference type="NCBI Taxonomy" id="371731"/>
    <lineage>
        <taxon>Bacteria</taxon>
        <taxon>Pseudomonadati</taxon>
        <taxon>Pseudomonadota</taxon>
        <taxon>Alphaproteobacteria</taxon>
        <taxon>Rhodobacterales</taxon>
        <taxon>Rhodobacter group</taxon>
        <taxon>Rhodobacter</taxon>
    </lineage>
</organism>
<evidence type="ECO:0000313" key="3">
    <source>
        <dbReference type="EMBL" id="EEW27052.1"/>
    </source>
</evidence>
<dbReference type="STRING" id="371731.Rsw2DRAFT_0287"/>
<dbReference type="CDD" id="cd03794">
    <property type="entry name" value="GT4_WbuB-like"/>
    <property type="match status" value="1"/>
</dbReference>
<keyword evidence="1" id="KW-0472">Membrane</keyword>
<evidence type="ECO:0000259" key="2">
    <source>
        <dbReference type="Pfam" id="PF13579"/>
    </source>
</evidence>
<gene>
    <name evidence="3" type="ORF">Rsw2DRAFT_0287</name>
</gene>
<dbReference type="PANTHER" id="PTHR12526">
    <property type="entry name" value="GLYCOSYLTRANSFERASE"/>
    <property type="match status" value="1"/>
</dbReference>
<feature type="transmembrane region" description="Helical" evidence="1">
    <location>
        <begin position="99"/>
        <end position="117"/>
    </location>
</feature>
<sequence>MIASARSAGPDPASGNPCRIIYLSQLFDPEPTFKGLGFIKALRDRGIEAEVVTGFPNYPGGKVYPGHRIRPLLRQRMDGVEVTRLAMYPSHDQSAVRRILCYLSFFFTSLAYLLFRARRADLIYVYYPSLTAGLAAVAAKLFRRTPIVLDIQDMWPDSLGASGMMKNPALLAVVNFFCGVLYRGCDHIIVLSPGFRSLLIQRGVPAEKVSVIYNWAEETALPTTAALPAGYHADDGLRLLFAGNMGAAQGLEAVLQAAALVQKSRSDVTFLFMGGGTERPVLEDLAGRLGLTNTRFLPRVPLAEVQAFLAAADCLLVHLKDEPLFRITIPSKTQAYLYAGRPILMAVRGDAADLVLRAAAGLTATPEDPADLAAKVLELAAMNADERAAMGARGRSFYHDQLSARIGIDAIAAMIRRFRR</sequence>
<proteinExistence type="predicted"/>
<feature type="transmembrane region" description="Helical" evidence="1">
    <location>
        <begin position="123"/>
        <end position="142"/>
    </location>
</feature>
<feature type="domain" description="Glycosyltransferase subfamily 4-like N-terminal" evidence="2">
    <location>
        <begin position="39"/>
        <end position="215"/>
    </location>
</feature>
<dbReference type="eggNOG" id="COG0438">
    <property type="taxonomic scope" value="Bacteria"/>
</dbReference>
<name>C8RWV9_9RHOB</name>
<dbReference type="InterPro" id="IPR028098">
    <property type="entry name" value="Glyco_trans_4-like_N"/>
</dbReference>
<protein>
    <submittedName>
        <fullName evidence="3">Glycosyl transferase group 1</fullName>
    </submittedName>
</protein>
<evidence type="ECO:0000256" key="1">
    <source>
        <dbReference type="SAM" id="Phobius"/>
    </source>
</evidence>
<dbReference type="OrthoDB" id="185319at2"/>
<dbReference type="Proteomes" id="UP000010121">
    <property type="component" value="Unassembled WGS sequence"/>
</dbReference>
<dbReference type="EMBL" id="ACYY01000001">
    <property type="protein sequence ID" value="EEW27052.1"/>
    <property type="molecule type" value="Genomic_DNA"/>
</dbReference>
<accession>C8RWV9</accession>
<dbReference type="SUPFAM" id="SSF53756">
    <property type="entry name" value="UDP-Glycosyltransferase/glycogen phosphorylase"/>
    <property type="match status" value="1"/>
</dbReference>
<dbReference type="RefSeq" id="WP_008027290.1">
    <property type="nucleotide sequence ID" value="NZ_ACYY01000001.1"/>
</dbReference>
<dbReference type="Pfam" id="PF13692">
    <property type="entry name" value="Glyco_trans_1_4"/>
    <property type="match status" value="1"/>
</dbReference>
<dbReference type="Gene3D" id="3.40.50.2000">
    <property type="entry name" value="Glycogen Phosphorylase B"/>
    <property type="match status" value="2"/>
</dbReference>
<dbReference type="PANTHER" id="PTHR12526:SF609">
    <property type="entry name" value="LIPOPOLYSACCHARIDE BIOSYNTHESIS PROTEIN"/>
    <property type="match status" value="1"/>
</dbReference>